<reference evidence="1 2" key="2">
    <citation type="journal article" date="2017" name="Nature">
        <title>The Apostasia genome and the evolution of orchids.</title>
        <authorList>
            <person name="Zhang G.Q."/>
            <person name="Liu K.W."/>
            <person name="Li Z."/>
            <person name="Lohaus R."/>
            <person name="Hsiao Y.Y."/>
            <person name="Niu S.C."/>
            <person name="Wang J.Y."/>
            <person name="Lin Y.C."/>
            <person name="Xu Q."/>
            <person name="Chen L.J."/>
            <person name="Yoshida K."/>
            <person name="Fujiwara S."/>
            <person name="Wang Z.W."/>
            <person name="Zhang Y.Q."/>
            <person name="Mitsuda N."/>
            <person name="Wang M."/>
            <person name="Liu G.H."/>
            <person name="Pecoraro L."/>
            <person name="Huang H.X."/>
            <person name="Xiao X.J."/>
            <person name="Lin M."/>
            <person name="Wu X.Y."/>
            <person name="Wu W.L."/>
            <person name="Chen Y.Y."/>
            <person name="Chang S.B."/>
            <person name="Sakamoto S."/>
            <person name="Ohme-Takagi M."/>
            <person name="Yagi M."/>
            <person name="Zeng S.J."/>
            <person name="Shen C.Y."/>
            <person name="Yeh C.M."/>
            <person name="Luo Y.B."/>
            <person name="Tsai W.C."/>
            <person name="Van de Peer Y."/>
            <person name="Liu Z.J."/>
        </authorList>
    </citation>
    <scope>NUCLEOTIDE SEQUENCE [LARGE SCALE GENOMIC DNA]</scope>
    <source>
        <tissue evidence="1">The whole plant</tissue>
    </source>
</reference>
<name>A0A2I0VMY2_9ASPA</name>
<evidence type="ECO:0000313" key="1">
    <source>
        <dbReference type="EMBL" id="PKU64760.1"/>
    </source>
</evidence>
<protein>
    <submittedName>
        <fullName evidence="1">Uncharacterized protein</fullName>
    </submittedName>
</protein>
<proteinExistence type="predicted"/>
<gene>
    <name evidence="1" type="ORF">MA16_Dca012624</name>
</gene>
<dbReference type="PANTHER" id="PTHR34570:SF12">
    <property type="entry name" value="EXPRESSED PROTEIN"/>
    <property type="match status" value="1"/>
</dbReference>
<keyword evidence="2" id="KW-1185">Reference proteome</keyword>
<accession>A0A2I0VMY2</accession>
<dbReference type="PANTHER" id="PTHR34570">
    <property type="entry name" value="OS03G0593100 PROTEIN"/>
    <property type="match status" value="1"/>
</dbReference>
<organism evidence="1 2">
    <name type="scientific">Dendrobium catenatum</name>
    <dbReference type="NCBI Taxonomy" id="906689"/>
    <lineage>
        <taxon>Eukaryota</taxon>
        <taxon>Viridiplantae</taxon>
        <taxon>Streptophyta</taxon>
        <taxon>Embryophyta</taxon>
        <taxon>Tracheophyta</taxon>
        <taxon>Spermatophyta</taxon>
        <taxon>Magnoliopsida</taxon>
        <taxon>Liliopsida</taxon>
        <taxon>Asparagales</taxon>
        <taxon>Orchidaceae</taxon>
        <taxon>Epidendroideae</taxon>
        <taxon>Malaxideae</taxon>
        <taxon>Dendrobiinae</taxon>
        <taxon>Dendrobium</taxon>
    </lineage>
</organism>
<reference evidence="1 2" key="1">
    <citation type="journal article" date="2016" name="Sci. Rep.">
        <title>The Dendrobium catenatum Lindl. genome sequence provides insights into polysaccharide synthase, floral development and adaptive evolution.</title>
        <authorList>
            <person name="Zhang G.Q."/>
            <person name="Xu Q."/>
            <person name="Bian C."/>
            <person name="Tsai W.C."/>
            <person name="Yeh C.M."/>
            <person name="Liu K.W."/>
            <person name="Yoshida K."/>
            <person name="Zhang L.S."/>
            <person name="Chang S.B."/>
            <person name="Chen F."/>
            <person name="Shi Y."/>
            <person name="Su Y.Y."/>
            <person name="Zhang Y.Q."/>
            <person name="Chen L.J."/>
            <person name="Yin Y."/>
            <person name="Lin M."/>
            <person name="Huang H."/>
            <person name="Deng H."/>
            <person name="Wang Z.W."/>
            <person name="Zhu S.L."/>
            <person name="Zhao X."/>
            <person name="Deng C."/>
            <person name="Niu S.C."/>
            <person name="Huang J."/>
            <person name="Wang M."/>
            <person name="Liu G.H."/>
            <person name="Yang H.J."/>
            <person name="Xiao X.J."/>
            <person name="Hsiao Y.Y."/>
            <person name="Wu W.L."/>
            <person name="Chen Y.Y."/>
            <person name="Mitsuda N."/>
            <person name="Ohme-Takagi M."/>
            <person name="Luo Y.B."/>
            <person name="Van de Peer Y."/>
            <person name="Liu Z.J."/>
        </authorList>
    </citation>
    <scope>NUCLEOTIDE SEQUENCE [LARGE SCALE GENOMIC DNA]</scope>
    <source>
        <tissue evidence="1">The whole plant</tissue>
    </source>
</reference>
<dbReference type="Proteomes" id="UP000233837">
    <property type="component" value="Unassembled WGS sequence"/>
</dbReference>
<sequence>MGRHNNESGALLHSSIALLQERFRELQRIREMREKRELNRLFSEAKCLSSSPSSQPRWFYHPELWNPSKPSKVYEKEGEGSEFQDMGNSLSKRFCPDERVMKKCIEAEIDTSLHL</sequence>
<dbReference type="AlphaFoldDB" id="A0A2I0VMY2"/>
<evidence type="ECO:0000313" key="2">
    <source>
        <dbReference type="Proteomes" id="UP000233837"/>
    </source>
</evidence>
<dbReference type="EMBL" id="KZ503395">
    <property type="protein sequence ID" value="PKU64760.1"/>
    <property type="molecule type" value="Genomic_DNA"/>
</dbReference>